<dbReference type="InterPro" id="IPR007801">
    <property type="entry name" value="MbnB/TglH/ChrH"/>
</dbReference>
<dbReference type="AlphaFoldDB" id="A0A0H3A5W8"/>
<dbReference type="Pfam" id="PF05114">
    <property type="entry name" value="MbnB_TglH_ChrH"/>
    <property type="match status" value="1"/>
</dbReference>
<sequence length="265" mass="29486">MSGVRLCVPVTDCYAGARHDIDPYLGGVEFKGGTPPCPVPDGVDVLMESPHGIISDDLWVWLERQRVFDFMAARGIRSFACDLGPACRRYENRPTAGRFVRSYPASEVLGQDALIEVAQEGVARIREHFDGTLKFEILNYYPTGVYDHVCDPAFIHRFLDALDAQLLLDIGHARISAAHLGHDFAAYLDALPLHRVTEVHYSRPGLELGVWEDTHERPGPDEALALRHILARAPVRHVVIEYYASPADLLSTVRDLHTLLVEVAA</sequence>
<organism evidence="1 2">
    <name type="scientific">Nitratidesulfovibrio vulgaris (strain DP4)</name>
    <name type="common">Desulfovibrio vulgaris</name>
    <dbReference type="NCBI Taxonomy" id="391774"/>
    <lineage>
        <taxon>Bacteria</taxon>
        <taxon>Pseudomonadati</taxon>
        <taxon>Thermodesulfobacteriota</taxon>
        <taxon>Desulfovibrionia</taxon>
        <taxon>Desulfovibrionales</taxon>
        <taxon>Desulfovibrionaceae</taxon>
        <taxon>Nitratidesulfovibrio</taxon>
    </lineage>
</organism>
<proteinExistence type="predicted"/>
<dbReference type="Proteomes" id="UP000009173">
    <property type="component" value="Chromosome"/>
</dbReference>
<dbReference type="InterPro" id="IPR036237">
    <property type="entry name" value="Xyl_isomerase-like_sf"/>
</dbReference>
<reference evidence="2" key="1">
    <citation type="journal article" date="2009" name="Environ. Microbiol.">
        <title>Contribution of mobile genetic elements to Desulfovibrio vulgaris genome plasticity.</title>
        <authorList>
            <person name="Walker C.B."/>
            <person name="Stolyar S."/>
            <person name="Chivian D."/>
            <person name="Pinel N."/>
            <person name="Gabster J.A."/>
            <person name="Dehal P.S."/>
            <person name="He Z."/>
            <person name="Yang Z.K."/>
            <person name="Yen H.C."/>
            <person name="Zhou J."/>
            <person name="Wall J.D."/>
            <person name="Hazen T.C."/>
            <person name="Arkin A.P."/>
            <person name="Stahl D.A."/>
        </authorList>
    </citation>
    <scope>NUCLEOTIDE SEQUENCE [LARGE SCALE GENOMIC DNA]</scope>
    <source>
        <strain evidence="2">DP4</strain>
    </source>
</reference>
<evidence type="ECO:0008006" key="3">
    <source>
        <dbReference type="Google" id="ProtNLM"/>
    </source>
</evidence>
<name>A0A0H3A5W8_NITV4</name>
<dbReference type="HOGENOM" id="CLU_1048610_0_0_7"/>
<evidence type="ECO:0000313" key="1">
    <source>
        <dbReference type="EMBL" id="ABM27394.1"/>
    </source>
</evidence>
<dbReference type="EMBL" id="CP000527">
    <property type="protein sequence ID" value="ABM27394.1"/>
    <property type="molecule type" value="Genomic_DNA"/>
</dbReference>
<gene>
    <name evidence="1" type="ordered locus">Dvul_0371</name>
</gene>
<evidence type="ECO:0000313" key="2">
    <source>
        <dbReference type="Proteomes" id="UP000009173"/>
    </source>
</evidence>
<dbReference type="SUPFAM" id="SSF51658">
    <property type="entry name" value="Xylose isomerase-like"/>
    <property type="match status" value="1"/>
</dbReference>
<dbReference type="RefSeq" id="WP_011791576.1">
    <property type="nucleotide sequence ID" value="NC_008751.1"/>
</dbReference>
<accession>A0A0H3A5W8</accession>
<dbReference type="KEGG" id="dvl:Dvul_0371"/>
<protein>
    <recommendedName>
        <fullName evidence="3">DUF692 domain-containing protein</fullName>
    </recommendedName>
</protein>
<dbReference type="Gene3D" id="3.20.20.150">
    <property type="entry name" value="Divalent-metal-dependent TIM barrel enzymes"/>
    <property type="match status" value="1"/>
</dbReference>